<dbReference type="GO" id="GO:0000166">
    <property type="term" value="F:nucleotide binding"/>
    <property type="evidence" value="ECO:0007669"/>
    <property type="project" value="InterPro"/>
</dbReference>
<organism evidence="6 7">
    <name type="scientific">Microbacterium hominis</name>
    <dbReference type="NCBI Taxonomy" id="162426"/>
    <lineage>
        <taxon>Bacteria</taxon>
        <taxon>Bacillati</taxon>
        <taxon>Actinomycetota</taxon>
        <taxon>Actinomycetes</taxon>
        <taxon>Micrococcales</taxon>
        <taxon>Microbacteriaceae</taxon>
        <taxon>Microbacterium</taxon>
    </lineage>
</organism>
<dbReference type="EMBL" id="CP025299">
    <property type="protein sequence ID" value="AUG29174.1"/>
    <property type="molecule type" value="Genomic_DNA"/>
</dbReference>
<reference evidence="6 7" key="1">
    <citation type="submission" date="2017-12" db="EMBL/GenBank/DDBJ databases">
        <title>Isolation and characterization of estrogens degradatiion strain Microbacterium hominis SJTG1.</title>
        <authorList>
            <person name="Xiong W."/>
            <person name="Yin C."/>
            <person name="Zheng D."/>
            <person name="Liang R."/>
        </authorList>
    </citation>
    <scope>NUCLEOTIDE SEQUENCE [LARGE SCALE GENOMIC DNA]</scope>
    <source>
        <strain evidence="6 7">SJTG1</strain>
    </source>
</reference>
<protein>
    <submittedName>
        <fullName evidence="6">Gfo/Idh/MocA family oxidoreductase</fullName>
    </submittedName>
</protein>
<accession>A0A134DIA2</accession>
<dbReference type="SUPFAM" id="SSF51735">
    <property type="entry name" value="NAD(P)-binding Rossmann-fold domains"/>
    <property type="match status" value="1"/>
</dbReference>
<evidence type="ECO:0000256" key="2">
    <source>
        <dbReference type="ARBA" id="ARBA00023002"/>
    </source>
</evidence>
<dbReference type="Proteomes" id="UP000233276">
    <property type="component" value="Chromosome"/>
</dbReference>
<dbReference type="Pfam" id="PF01408">
    <property type="entry name" value="GFO_IDH_MocA"/>
    <property type="match status" value="1"/>
</dbReference>
<evidence type="ECO:0000313" key="6">
    <source>
        <dbReference type="EMBL" id="AUG29174.1"/>
    </source>
</evidence>
<dbReference type="AlphaFoldDB" id="A0A134DIA2"/>
<feature type="domain" description="Gfo/Idh/MocA-like oxidoreductase N-terminal" evidence="4">
    <location>
        <begin position="21"/>
        <end position="135"/>
    </location>
</feature>
<dbReference type="Pfam" id="PF22725">
    <property type="entry name" value="GFO_IDH_MocA_C3"/>
    <property type="match status" value="1"/>
</dbReference>
<dbReference type="InterPro" id="IPR000683">
    <property type="entry name" value="Gfo/Idh/MocA-like_OxRdtase_N"/>
</dbReference>
<comment type="similarity">
    <text evidence="1">Belongs to the Gfo/Idh/MocA family.</text>
</comment>
<dbReference type="InterPro" id="IPR050984">
    <property type="entry name" value="Gfo/Idh/MocA_domain"/>
</dbReference>
<sequence length="343" mass="36178">MTDIAPGSPGAASPIPGAPVRWGILATGGIAHAFTKDLRTAGLTVTAVGSRRAESAEAFAQEHGIPRAHGSYEELVADPEVDIVYVASPHSHHREHAVLALEAGKHVLIEKAVTLDADEAVAIRDIAAGRGLLAMEAMWTRYLPHMVRIRELIADGTIGEVRTVVADHTQSLPLDPGHRLNALELGGGALLDLGIYPVSFAWDVLGPMTEVRAVGRLGETGADTEVAIAAVHEGGAVSSLVTSSRAAGPNAAHVIGTAARIDIDRVWYEPTSFRVTATDGTVIEEYRSTVDGRGMQFQALYAEALLRAGRTDSDLLPFDESIAIMAALDGVRAQLGVTYPKGR</sequence>
<evidence type="ECO:0000259" key="5">
    <source>
        <dbReference type="Pfam" id="PF22725"/>
    </source>
</evidence>
<dbReference type="SUPFAM" id="SSF55347">
    <property type="entry name" value="Glyceraldehyde-3-phosphate dehydrogenase-like, C-terminal domain"/>
    <property type="match status" value="1"/>
</dbReference>
<dbReference type="InterPro" id="IPR036291">
    <property type="entry name" value="NAD(P)-bd_dom_sf"/>
</dbReference>
<evidence type="ECO:0000313" key="7">
    <source>
        <dbReference type="Proteomes" id="UP000233276"/>
    </source>
</evidence>
<dbReference type="RefSeq" id="WP_060959418.1">
    <property type="nucleotide sequence ID" value="NZ_CP025299.1"/>
</dbReference>
<dbReference type="PANTHER" id="PTHR22604:SF105">
    <property type="entry name" value="TRANS-1,2-DIHYDROBENZENE-1,2-DIOL DEHYDROGENASE"/>
    <property type="match status" value="1"/>
</dbReference>
<proteinExistence type="inferred from homology"/>
<evidence type="ECO:0000256" key="3">
    <source>
        <dbReference type="ARBA" id="ARBA00023027"/>
    </source>
</evidence>
<name>A0A134DIA2_9MICO</name>
<dbReference type="KEGG" id="mhos:CXR34_06615"/>
<dbReference type="Gene3D" id="3.30.360.10">
    <property type="entry name" value="Dihydrodipicolinate Reductase, domain 2"/>
    <property type="match status" value="1"/>
</dbReference>
<dbReference type="STRING" id="162426.RM52_01950"/>
<feature type="domain" description="GFO/IDH/MocA-like oxidoreductase" evidence="5">
    <location>
        <begin position="147"/>
        <end position="261"/>
    </location>
</feature>
<keyword evidence="2" id="KW-0560">Oxidoreductase</keyword>
<evidence type="ECO:0000256" key="1">
    <source>
        <dbReference type="ARBA" id="ARBA00010928"/>
    </source>
</evidence>
<dbReference type="PANTHER" id="PTHR22604">
    <property type="entry name" value="OXIDOREDUCTASES"/>
    <property type="match status" value="1"/>
</dbReference>
<dbReference type="GO" id="GO:0016491">
    <property type="term" value="F:oxidoreductase activity"/>
    <property type="evidence" value="ECO:0007669"/>
    <property type="project" value="UniProtKB-KW"/>
</dbReference>
<gene>
    <name evidence="6" type="ORF">CXR34_06615</name>
</gene>
<dbReference type="Gene3D" id="3.40.50.720">
    <property type="entry name" value="NAD(P)-binding Rossmann-like Domain"/>
    <property type="match status" value="1"/>
</dbReference>
<dbReference type="InterPro" id="IPR055170">
    <property type="entry name" value="GFO_IDH_MocA-like_dom"/>
</dbReference>
<evidence type="ECO:0000259" key="4">
    <source>
        <dbReference type="Pfam" id="PF01408"/>
    </source>
</evidence>
<dbReference type="OrthoDB" id="9815825at2"/>
<keyword evidence="3" id="KW-0520">NAD</keyword>